<dbReference type="AlphaFoldDB" id="A0A699XR61"/>
<accession>A0A699XR61</accession>
<organism evidence="1">
    <name type="scientific">Tanacetum cinerariifolium</name>
    <name type="common">Dalmatian daisy</name>
    <name type="synonym">Chrysanthemum cinerariifolium</name>
    <dbReference type="NCBI Taxonomy" id="118510"/>
    <lineage>
        <taxon>Eukaryota</taxon>
        <taxon>Viridiplantae</taxon>
        <taxon>Streptophyta</taxon>
        <taxon>Embryophyta</taxon>
        <taxon>Tracheophyta</taxon>
        <taxon>Spermatophyta</taxon>
        <taxon>Magnoliopsida</taxon>
        <taxon>eudicotyledons</taxon>
        <taxon>Gunneridae</taxon>
        <taxon>Pentapetalae</taxon>
        <taxon>asterids</taxon>
        <taxon>campanulids</taxon>
        <taxon>Asterales</taxon>
        <taxon>Asteraceae</taxon>
        <taxon>Asteroideae</taxon>
        <taxon>Anthemideae</taxon>
        <taxon>Anthemidinae</taxon>
        <taxon>Tanacetum</taxon>
    </lineage>
</organism>
<proteinExistence type="predicted"/>
<gene>
    <name evidence="1" type="ORF">Tci_931400</name>
</gene>
<reference evidence="1" key="1">
    <citation type="journal article" date="2019" name="Sci. Rep.">
        <title>Draft genome of Tanacetum cinerariifolium, the natural source of mosquito coil.</title>
        <authorList>
            <person name="Yamashiro T."/>
            <person name="Shiraishi A."/>
            <person name="Satake H."/>
            <person name="Nakayama K."/>
        </authorList>
    </citation>
    <scope>NUCLEOTIDE SEQUENCE</scope>
</reference>
<name>A0A699XR61_TANCI</name>
<dbReference type="EMBL" id="BKCJ011864922">
    <property type="protein sequence ID" value="GFD59431.1"/>
    <property type="molecule type" value="Genomic_DNA"/>
</dbReference>
<comment type="caution">
    <text evidence="1">The sequence shown here is derived from an EMBL/GenBank/DDBJ whole genome shotgun (WGS) entry which is preliminary data.</text>
</comment>
<evidence type="ECO:0000313" key="1">
    <source>
        <dbReference type="EMBL" id="GFD59431.1"/>
    </source>
</evidence>
<sequence length="81" mass="9100">ELAENRRPLARPDVNGLGQEGFKVGEPFYDLRDARCVPGLAQLLPRQIPFSAFGKPKSVVSPYCRDADHLQRPECAPLRRL</sequence>
<protein>
    <submittedName>
        <fullName evidence="1">Uncharacterized protein</fullName>
    </submittedName>
</protein>
<feature type="non-terminal residue" evidence="1">
    <location>
        <position position="1"/>
    </location>
</feature>